<evidence type="ECO:0000256" key="1">
    <source>
        <dbReference type="ARBA" id="ARBA00004651"/>
    </source>
</evidence>
<protein>
    <submittedName>
        <fullName evidence="14">Octopamine receptor</fullName>
    </submittedName>
</protein>
<dbReference type="Gene3D" id="1.20.1070.10">
    <property type="entry name" value="Rhodopsin 7-helix transmembrane proteins"/>
    <property type="match status" value="1"/>
</dbReference>
<dbReference type="EMBL" id="BPLQ01010961">
    <property type="protein sequence ID" value="GIY54723.1"/>
    <property type="molecule type" value="Genomic_DNA"/>
</dbReference>
<feature type="transmembrane region" description="Helical" evidence="12">
    <location>
        <begin position="77"/>
        <end position="98"/>
    </location>
</feature>
<keyword evidence="7 12" id="KW-0472">Membrane</keyword>
<evidence type="ECO:0000313" key="14">
    <source>
        <dbReference type="EMBL" id="GIY54723.1"/>
    </source>
</evidence>
<dbReference type="PROSITE" id="PS50262">
    <property type="entry name" value="G_PROTEIN_RECEP_F1_2"/>
    <property type="match status" value="1"/>
</dbReference>
<dbReference type="PRINTS" id="PR00237">
    <property type="entry name" value="GPCRRHODOPSN"/>
</dbReference>
<sequence>MATMFAKFAQDKIWTGVLRHHQASGVRGEEEPPLGLVMIGIVWMLSILITCPPIFGWRDSRKSQNDTQCAYIDDQGYVIYSALGSFYIPALIMVYVYWRIFAVARKRQAVLMQTTGSSLNKENQGGSDSNSSTMGDNSLHNADNQRILKDNTQLDVTGTEENSLPLSQIRNASTRSCSGRRRSSFSIIRSSPFFLSRQNTYNPNVTTKLYHQQNHQHNHEDNRKESNAGDIEGHSPTLARNRSQEEPENNYHCQYCNPKKESKTTRLTIRKKDGYERAAFQRERRVAKSLSVVVGGFIICWLPFFIVYLIEPFCKSCVFHPTLMACLVWLGWVNSAINPFIYAMNNNDFKKAFLRLTIDKCRCYRKTRKGHDPQQFI</sequence>
<dbReference type="InterPro" id="IPR000276">
    <property type="entry name" value="GPCR_Rhodpsn"/>
</dbReference>
<keyword evidence="8" id="KW-1015">Disulfide bond</keyword>
<evidence type="ECO:0000256" key="4">
    <source>
        <dbReference type="ARBA" id="ARBA00022692"/>
    </source>
</evidence>
<keyword evidence="10" id="KW-0807">Transducer</keyword>
<organism evidence="14 15">
    <name type="scientific">Caerostris darwini</name>
    <dbReference type="NCBI Taxonomy" id="1538125"/>
    <lineage>
        <taxon>Eukaryota</taxon>
        <taxon>Metazoa</taxon>
        <taxon>Ecdysozoa</taxon>
        <taxon>Arthropoda</taxon>
        <taxon>Chelicerata</taxon>
        <taxon>Arachnida</taxon>
        <taxon>Araneae</taxon>
        <taxon>Araneomorphae</taxon>
        <taxon>Entelegynae</taxon>
        <taxon>Araneoidea</taxon>
        <taxon>Araneidae</taxon>
        <taxon>Caerostris</taxon>
    </lineage>
</organism>
<evidence type="ECO:0000313" key="15">
    <source>
        <dbReference type="Proteomes" id="UP001054837"/>
    </source>
</evidence>
<feature type="transmembrane region" description="Helical" evidence="12">
    <location>
        <begin position="34"/>
        <end position="57"/>
    </location>
</feature>
<evidence type="ECO:0000256" key="5">
    <source>
        <dbReference type="ARBA" id="ARBA00022989"/>
    </source>
</evidence>
<feature type="transmembrane region" description="Helical" evidence="12">
    <location>
        <begin position="290"/>
        <end position="310"/>
    </location>
</feature>
<evidence type="ECO:0000256" key="7">
    <source>
        <dbReference type="ARBA" id="ARBA00023136"/>
    </source>
</evidence>
<reference evidence="14 15" key="1">
    <citation type="submission" date="2021-06" db="EMBL/GenBank/DDBJ databases">
        <title>Caerostris darwini draft genome.</title>
        <authorList>
            <person name="Kono N."/>
            <person name="Arakawa K."/>
        </authorList>
    </citation>
    <scope>NUCLEOTIDE SEQUENCE [LARGE SCALE GENOMIC DNA]</scope>
</reference>
<evidence type="ECO:0000256" key="11">
    <source>
        <dbReference type="SAM" id="MobiDB-lite"/>
    </source>
</evidence>
<comment type="similarity">
    <text evidence="2">Belongs to the G-protein coupled receptor 1 family.</text>
</comment>
<keyword evidence="3" id="KW-1003">Cell membrane</keyword>
<dbReference type="SUPFAM" id="SSF81321">
    <property type="entry name" value="Family A G protein-coupled receptor-like"/>
    <property type="match status" value="1"/>
</dbReference>
<keyword evidence="9 14" id="KW-0675">Receptor</keyword>
<evidence type="ECO:0000256" key="9">
    <source>
        <dbReference type="ARBA" id="ARBA00023170"/>
    </source>
</evidence>
<dbReference type="PANTHER" id="PTHR24248:SF199">
    <property type="entry name" value="IP13425P-RELATED"/>
    <property type="match status" value="1"/>
</dbReference>
<dbReference type="GO" id="GO:0005886">
    <property type="term" value="C:plasma membrane"/>
    <property type="evidence" value="ECO:0007669"/>
    <property type="project" value="UniProtKB-SubCell"/>
</dbReference>
<proteinExistence type="inferred from homology"/>
<keyword evidence="15" id="KW-1185">Reference proteome</keyword>
<feature type="compositionally biased region" description="Polar residues" evidence="11">
    <location>
        <begin position="117"/>
        <end position="172"/>
    </location>
</feature>
<dbReference type="GO" id="GO:0004993">
    <property type="term" value="F:G protein-coupled serotonin receptor activity"/>
    <property type="evidence" value="ECO:0007669"/>
    <property type="project" value="UniProtKB-ARBA"/>
</dbReference>
<evidence type="ECO:0000256" key="2">
    <source>
        <dbReference type="ARBA" id="ARBA00010663"/>
    </source>
</evidence>
<name>A0AAV4UAD4_9ARAC</name>
<evidence type="ECO:0000256" key="8">
    <source>
        <dbReference type="ARBA" id="ARBA00023157"/>
    </source>
</evidence>
<evidence type="ECO:0000259" key="13">
    <source>
        <dbReference type="PROSITE" id="PS50262"/>
    </source>
</evidence>
<feature type="region of interest" description="Disordered" evidence="11">
    <location>
        <begin position="211"/>
        <end position="255"/>
    </location>
</feature>
<feature type="transmembrane region" description="Helical" evidence="12">
    <location>
        <begin position="322"/>
        <end position="343"/>
    </location>
</feature>
<feature type="domain" description="G-protein coupled receptors family 1 profile" evidence="13">
    <location>
        <begin position="1"/>
        <end position="342"/>
    </location>
</feature>
<gene>
    <name evidence="14" type="ORF">CDAR_577221</name>
</gene>
<keyword evidence="6" id="KW-0297">G-protein coupled receptor</keyword>
<dbReference type="Pfam" id="PF00001">
    <property type="entry name" value="7tm_1"/>
    <property type="match status" value="1"/>
</dbReference>
<accession>A0AAV4UAD4</accession>
<comment type="subcellular location">
    <subcellularLocation>
        <location evidence="1">Cell membrane</location>
        <topology evidence="1">Multi-pass membrane protein</topology>
    </subcellularLocation>
</comment>
<evidence type="ECO:0000256" key="3">
    <source>
        <dbReference type="ARBA" id="ARBA00022475"/>
    </source>
</evidence>
<keyword evidence="5 12" id="KW-1133">Transmembrane helix</keyword>
<dbReference type="PANTHER" id="PTHR24248">
    <property type="entry name" value="ADRENERGIC RECEPTOR-RELATED G-PROTEIN COUPLED RECEPTOR"/>
    <property type="match status" value="1"/>
</dbReference>
<comment type="caution">
    <text evidence="14">The sequence shown here is derived from an EMBL/GenBank/DDBJ whole genome shotgun (WGS) entry which is preliminary data.</text>
</comment>
<dbReference type="Proteomes" id="UP001054837">
    <property type="component" value="Unassembled WGS sequence"/>
</dbReference>
<dbReference type="GO" id="GO:0071880">
    <property type="term" value="P:adenylate cyclase-activating adrenergic receptor signaling pathway"/>
    <property type="evidence" value="ECO:0007669"/>
    <property type="project" value="TreeGrafter"/>
</dbReference>
<feature type="compositionally biased region" description="Basic and acidic residues" evidence="11">
    <location>
        <begin position="217"/>
        <end position="233"/>
    </location>
</feature>
<keyword evidence="4 12" id="KW-0812">Transmembrane</keyword>
<dbReference type="GO" id="GO:0043410">
    <property type="term" value="P:positive regulation of MAPK cascade"/>
    <property type="evidence" value="ECO:0007669"/>
    <property type="project" value="TreeGrafter"/>
</dbReference>
<dbReference type="AlphaFoldDB" id="A0AAV4UAD4"/>
<feature type="region of interest" description="Disordered" evidence="11">
    <location>
        <begin position="117"/>
        <end position="181"/>
    </location>
</feature>
<evidence type="ECO:0000256" key="6">
    <source>
        <dbReference type="ARBA" id="ARBA00023040"/>
    </source>
</evidence>
<dbReference type="InterPro" id="IPR017452">
    <property type="entry name" value="GPCR_Rhodpsn_7TM"/>
</dbReference>
<evidence type="ECO:0000256" key="10">
    <source>
        <dbReference type="ARBA" id="ARBA00023224"/>
    </source>
</evidence>
<evidence type="ECO:0000256" key="12">
    <source>
        <dbReference type="SAM" id="Phobius"/>
    </source>
</evidence>